<evidence type="ECO:0000256" key="1">
    <source>
        <dbReference type="SAM" id="MobiDB-lite"/>
    </source>
</evidence>
<evidence type="ECO:0000313" key="2">
    <source>
        <dbReference type="EMBL" id="CAB4790898.1"/>
    </source>
</evidence>
<feature type="region of interest" description="Disordered" evidence="1">
    <location>
        <begin position="1"/>
        <end position="25"/>
    </location>
</feature>
<proteinExistence type="predicted"/>
<feature type="compositionally biased region" description="Polar residues" evidence="1">
    <location>
        <begin position="1"/>
        <end position="11"/>
    </location>
</feature>
<accession>A0A6J6X6Q6</accession>
<sequence length="166" mass="18112">MERPVSSTAPTAFTPAGGYGDTTKGRYERELPAPILSDDEVLDNGVPDLRGIWKVAELLVNGVAAPADHHLWAHVERIEQAGNRVIVVGGGVIHDFASCDGTLENGLHDVMAIDFSTPLQVAATFDDGVLVMRPHGMPVEVKRWREGEQLVWEYSIAFTARLNRIA</sequence>
<protein>
    <submittedName>
        <fullName evidence="2">Unannotated protein</fullName>
    </submittedName>
</protein>
<dbReference type="AlphaFoldDB" id="A0A6J6X6Q6"/>
<name>A0A6J6X6Q6_9ZZZZ</name>
<gene>
    <name evidence="2" type="ORF">UFOPK2975_00602</name>
</gene>
<organism evidence="2">
    <name type="scientific">freshwater metagenome</name>
    <dbReference type="NCBI Taxonomy" id="449393"/>
    <lineage>
        <taxon>unclassified sequences</taxon>
        <taxon>metagenomes</taxon>
        <taxon>ecological metagenomes</taxon>
    </lineage>
</organism>
<dbReference type="EMBL" id="CAFAAG010000033">
    <property type="protein sequence ID" value="CAB4790898.1"/>
    <property type="molecule type" value="Genomic_DNA"/>
</dbReference>
<reference evidence="2" key="1">
    <citation type="submission" date="2020-05" db="EMBL/GenBank/DDBJ databases">
        <authorList>
            <person name="Chiriac C."/>
            <person name="Salcher M."/>
            <person name="Ghai R."/>
            <person name="Kavagutti S V."/>
        </authorList>
    </citation>
    <scope>NUCLEOTIDE SEQUENCE</scope>
</reference>